<sequence length="150" mass="16342">MFFRKAASASALAVIATLAFFDAAPASASASSRHPGAHRAHAKAARAGFVGVRYAPGHLRGRPSHFAALVGDPESGLGFYPLPWQYRIGAWRWRQRHAMQVANDIGFAIASTAVYSYPYWGGYGYGHHHGVFDPFDGVGTPFFGGYYRDY</sequence>
<name>A0ABZ0HUM2_9HYPH</name>
<evidence type="ECO:0000313" key="3">
    <source>
        <dbReference type="Proteomes" id="UP001626536"/>
    </source>
</evidence>
<evidence type="ECO:0000313" key="2">
    <source>
        <dbReference type="EMBL" id="WOJ90515.1"/>
    </source>
</evidence>
<accession>A0ABZ0HUM2</accession>
<proteinExistence type="predicted"/>
<organism evidence="2 3">
    <name type="scientific">Methylocapsa polymorpha</name>
    <dbReference type="NCBI Taxonomy" id="3080828"/>
    <lineage>
        <taxon>Bacteria</taxon>
        <taxon>Pseudomonadati</taxon>
        <taxon>Pseudomonadota</taxon>
        <taxon>Alphaproteobacteria</taxon>
        <taxon>Hyphomicrobiales</taxon>
        <taxon>Beijerinckiaceae</taxon>
        <taxon>Methylocapsa</taxon>
    </lineage>
</organism>
<protein>
    <recommendedName>
        <fullName evidence="4">Transmembrane protein</fullName>
    </recommendedName>
</protein>
<reference evidence="2 3" key="1">
    <citation type="submission" date="2023-10" db="EMBL/GenBank/DDBJ databases">
        <title>Novel methanotroph of the genus Methylocapsa from a subarctic wetland.</title>
        <authorList>
            <person name="Belova S.E."/>
            <person name="Oshkin I.Y."/>
            <person name="Miroshnikov K."/>
            <person name="Dedysh S.N."/>
        </authorList>
    </citation>
    <scope>NUCLEOTIDE SEQUENCE [LARGE SCALE GENOMIC DNA]</scope>
    <source>
        <strain evidence="2 3">RX1</strain>
    </source>
</reference>
<evidence type="ECO:0008006" key="4">
    <source>
        <dbReference type="Google" id="ProtNLM"/>
    </source>
</evidence>
<keyword evidence="3" id="KW-1185">Reference proteome</keyword>
<dbReference type="Proteomes" id="UP001626536">
    <property type="component" value="Chromosome"/>
</dbReference>
<gene>
    <name evidence="2" type="ORF">RZS28_04250</name>
</gene>
<keyword evidence="1" id="KW-0732">Signal</keyword>
<dbReference type="RefSeq" id="WP_407340031.1">
    <property type="nucleotide sequence ID" value="NZ_CP136862.1"/>
</dbReference>
<evidence type="ECO:0000256" key="1">
    <source>
        <dbReference type="SAM" id="SignalP"/>
    </source>
</evidence>
<feature type="chain" id="PRO_5046645151" description="Transmembrane protein" evidence="1">
    <location>
        <begin position="29"/>
        <end position="150"/>
    </location>
</feature>
<feature type="signal peptide" evidence="1">
    <location>
        <begin position="1"/>
        <end position="28"/>
    </location>
</feature>
<dbReference type="EMBL" id="CP136862">
    <property type="protein sequence ID" value="WOJ90515.1"/>
    <property type="molecule type" value="Genomic_DNA"/>
</dbReference>